<feature type="compositionally biased region" description="Basic residues" evidence="1">
    <location>
        <begin position="214"/>
        <end position="225"/>
    </location>
</feature>
<evidence type="ECO:0000313" key="2">
    <source>
        <dbReference type="EMBL" id="KAJ1182527.1"/>
    </source>
</evidence>
<gene>
    <name evidence="2" type="ORF">NDU88_007715</name>
</gene>
<organism evidence="2 3">
    <name type="scientific">Pleurodeles waltl</name>
    <name type="common">Iberian ribbed newt</name>
    <dbReference type="NCBI Taxonomy" id="8319"/>
    <lineage>
        <taxon>Eukaryota</taxon>
        <taxon>Metazoa</taxon>
        <taxon>Chordata</taxon>
        <taxon>Craniata</taxon>
        <taxon>Vertebrata</taxon>
        <taxon>Euteleostomi</taxon>
        <taxon>Amphibia</taxon>
        <taxon>Batrachia</taxon>
        <taxon>Caudata</taxon>
        <taxon>Salamandroidea</taxon>
        <taxon>Salamandridae</taxon>
        <taxon>Pleurodelinae</taxon>
        <taxon>Pleurodeles</taxon>
    </lineage>
</organism>
<comment type="caution">
    <text evidence="2">The sequence shown here is derived from an EMBL/GenBank/DDBJ whole genome shotgun (WGS) entry which is preliminary data.</text>
</comment>
<feature type="compositionally biased region" description="Basic and acidic residues" evidence="1">
    <location>
        <begin position="195"/>
        <end position="208"/>
    </location>
</feature>
<accession>A0AAV7U0M1</accession>
<dbReference type="EMBL" id="JANPWB010000006">
    <property type="protein sequence ID" value="KAJ1182527.1"/>
    <property type="molecule type" value="Genomic_DNA"/>
</dbReference>
<dbReference type="Proteomes" id="UP001066276">
    <property type="component" value="Chromosome 3_2"/>
</dbReference>
<proteinExistence type="predicted"/>
<feature type="region of interest" description="Disordered" evidence="1">
    <location>
        <begin position="119"/>
        <end position="225"/>
    </location>
</feature>
<evidence type="ECO:0000313" key="3">
    <source>
        <dbReference type="Proteomes" id="UP001066276"/>
    </source>
</evidence>
<keyword evidence="3" id="KW-1185">Reference proteome</keyword>
<evidence type="ECO:0000256" key="1">
    <source>
        <dbReference type="SAM" id="MobiDB-lite"/>
    </source>
</evidence>
<sequence length="225" mass="23756">MGGRPREGAAWSKAAKCYGIAGHTKLSAGCGGHGSPKSPAQDPATASLKRLQNGPCNIMAWSKADGRCGRSGPQEFLHWVRAPPGPCADYGRRCDLVGHVYNDVLLAAGQRCLATGESRRPAMSTGTPDPCANLTLPGARKPPGARKDSVVGLHTNTHVPETGPCVPGEERTGSAGPGTDRRPEDPRLFLPMKAPRAETNARRWEARGHATGPPRRHAHSRSQTG</sequence>
<dbReference type="AlphaFoldDB" id="A0AAV7U0M1"/>
<reference evidence="2" key="1">
    <citation type="journal article" date="2022" name="bioRxiv">
        <title>Sequencing and chromosome-scale assembly of the giantPleurodeles waltlgenome.</title>
        <authorList>
            <person name="Brown T."/>
            <person name="Elewa A."/>
            <person name="Iarovenko S."/>
            <person name="Subramanian E."/>
            <person name="Araus A.J."/>
            <person name="Petzold A."/>
            <person name="Susuki M."/>
            <person name="Suzuki K.-i.T."/>
            <person name="Hayashi T."/>
            <person name="Toyoda A."/>
            <person name="Oliveira C."/>
            <person name="Osipova E."/>
            <person name="Leigh N.D."/>
            <person name="Simon A."/>
            <person name="Yun M.H."/>
        </authorList>
    </citation>
    <scope>NUCLEOTIDE SEQUENCE</scope>
    <source>
        <strain evidence="2">20211129_DDA</strain>
        <tissue evidence="2">Liver</tissue>
    </source>
</reference>
<protein>
    <submittedName>
        <fullName evidence="2">Uncharacterized protein</fullName>
    </submittedName>
</protein>
<name>A0AAV7U0M1_PLEWA</name>